<keyword evidence="2" id="KW-1185">Reference proteome</keyword>
<dbReference type="Gene3D" id="3.40.190.10">
    <property type="entry name" value="Periplasmic binding protein-like II"/>
    <property type="match status" value="1"/>
</dbReference>
<dbReference type="PANTHER" id="PTHR43649:SF12">
    <property type="entry name" value="DIACETYLCHITOBIOSE BINDING PROTEIN DASA"/>
    <property type="match status" value="1"/>
</dbReference>
<name>A0A7G6WRV1_9ACTN</name>
<reference evidence="2" key="1">
    <citation type="submission" date="2019-09" db="EMBL/GenBank/DDBJ databases">
        <title>Antimicrobial potential of Antarctic Bacteria.</title>
        <authorList>
            <person name="Benaud N."/>
            <person name="Edwards R.J."/>
            <person name="Ferrari B.C."/>
        </authorList>
    </citation>
    <scope>NUCLEOTIDE SEQUENCE [LARGE SCALE GENOMIC DNA]</scope>
    <source>
        <strain evidence="2">SPB151</strain>
    </source>
</reference>
<protein>
    <submittedName>
        <fullName evidence="1">Extracellular solute-binding protein</fullName>
    </submittedName>
</protein>
<sequence>MLLESFQMATAPWRVAINRRTRQMPIHQSARRGHRLIAALVLLPAFLAAVACGPDNSGGGGVSAADDPVDGSTISFGMVNGLVPAFQKYVDAYQKQFPDRKVTIQSLPDGGPDFIQQLSTQALSRKLPDLVFNVDNAANRLAAANVTSDLASWLEEGKAGLKGSNFLPQFLGQYRPLDHPEQITGLPVSADAVVLFYNKKLLAQYGEPIPSPSWTWSDLYRVANNVQTKSGGKTIGLAAPLGAGTHPEIYNPVIQAHGGYVYDPKTNKSGIGQPAAVGAWTELLNAYGHTSPAYSANDSAQAKFENGNVAMAFSVHATVPTVKSTLKDDWDVQTMPTVDGKPTAGGGSYGLSIGKTSEHKNAAWAFLSWFYDRNGGMKLAQATGQVVPPTADGLDSGSWRDATPPPANDQAFVSAAKTAVLAVQLPGKAQGELDASVLTAIQQVVLQHRSVADAFGDAEKKVNQALQAAK</sequence>
<dbReference type="EMBL" id="CP043661">
    <property type="protein sequence ID" value="QNE16716.1"/>
    <property type="molecule type" value="Genomic_DNA"/>
</dbReference>
<dbReference type="Pfam" id="PF01547">
    <property type="entry name" value="SBP_bac_1"/>
    <property type="match status" value="1"/>
</dbReference>
<accession>A0A7G6WRV1</accession>
<dbReference type="AlphaFoldDB" id="A0A7G6WRV1"/>
<gene>
    <name evidence="1" type="ORF">F1D05_00890</name>
</gene>
<dbReference type="Proteomes" id="UP000515563">
    <property type="component" value="Chromosome"/>
</dbReference>
<dbReference type="InterPro" id="IPR050490">
    <property type="entry name" value="Bact_solute-bd_prot1"/>
</dbReference>
<proteinExistence type="predicted"/>
<dbReference type="KEGG" id="kqi:F1D05_00890"/>
<reference evidence="1 2" key="2">
    <citation type="journal article" date="2020" name="Microbiol. Resour. Announc.">
        <title>Antarctic desert soil bacteria exhibit high novel natural product potential, evaluated through long-read genome sequencing and comparative genomics.</title>
        <authorList>
            <person name="Benaud N."/>
            <person name="Edwards R.J."/>
            <person name="Amos T.G."/>
            <person name="D'Agostino P.M."/>
            <person name="Gutierrez-Chavez C."/>
            <person name="Montgomery K."/>
            <person name="Nicetic I."/>
            <person name="Ferrari B.C."/>
        </authorList>
    </citation>
    <scope>NUCLEOTIDE SEQUENCE [LARGE SCALE GENOMIC DNA]</scope>
    <source>
        <strain evidence="1 2">SPB151</strain>
    </source>
</reference>
<dbReference type="SUPFAM" id="SSF53850">
    <property type="entry name" value="Periplasmic binding protein-like II"/>
    <property type="match status" value="1"/>
</dbReference>
<organism evidence="1 2">
    <name type="scientific">Kribbella qitaiheensis</name>
    <dbReference type="NCBI Taxonomy" id="1544730"/>
    <lineage>
        <taxon>Bacteria</taxon>
        <taxon>Bacillati</taxon>
        <taxon>Actinomycetota</taxon>
        <taxon>Actinomycetes</taxon>
        <taxon>Propionibacteriales</taxon>
        <taxon>Kribbellaceae</taxon>
        <taxon>Kribbella</taxon>
    </lineage>
</organism>
<evidence type="ECO:0000313" key="2">
    <source>
        <dbReference type="Proteomes" id="UP000515563"/>
    </source>
</evidence>
<evidence type="ECO:0000313" key="1">
    <source>
        <dbReference type="EMBL" id="QNE16716.1"/>
    </source>
</evidence>
<dbReference type="InterPro" id="IPR006059">
    <property type="entry name" value="SBP"/>
</dbReference>
<dbReference type="PANTHER" id="PTHR43649">
    <property type="entry name" value="ARABINOSE-BINDING PROTEIN-RELATED"/>
    <property type="match status" value="1"/>
</dbReference>